<protein>
    <submittedName>
        <fullName evidence="1">Uncharacterized protein</fullName>
    </submittedName>
</protein>
<comment type="caution">
    <text evidence="1">The sequence shown here is derived from an EMBL/GenBank/DDBJ whole genome shotgun (WGS) entry which is preliminary data.</text>
</comment>
<organism evidence="1 2">
    <name type="scientific">Batillaria attramentaria</name>
    <dbReference type="NCBI Taxonomy" id="370345"/>
    <lineage>
        <taxon>Eukaryota</taxon>
        <taxon>Metazoa</taxon>
        <taxon>Spiralia</taxon>
        <taxon>Lophotrochozoa</taxon>
        <taxon>Mollusca</taxon>
        <taxon>Gastropoda</taxon>
        <taxon>Caenogastropoda</taxon>
        <taxon>Sorbeoconcha</taxon>
        <taxon>Cerithioidea</taxon>
        <taxon>Batillariidae</taxon>
        <taxon>Batillaria</taxon>
    </lineage>
</organism>
<sequence length="59" mass="6598">MSPKKCILESTHTQQQIQGLKLPVVAETAHHVCLSINMNSLTCQLFQLPPPVRFVQSLL</sequence>
<reference evidence="1 2" key="1">
    <citation type="journal article" date="2023" name="Sci. Data">
        <title>Genome assembly of the Korean intertidal mud-creeper Batillaria attramentaria.</title>
        <authorList>
            <person name="Patra A.K."/>
            <person name="Ho P.T."/>
            <person name="Jun S."/>
            <person name="Lee S.J."/>
            <person name="Kim Y."/>
            <person name="Won Y.J."/>
        </authorList>
    </citation>
    <scope>NUCLEOTIDE SEQUENCE [LARGE SCALE GENOMIC DNA]</scope>
    <source>
        <strain evidence="1">Wonlab-2016</strain>
    </source>
</reference>
<evidence type="ECO:0000313" key="2">
    <source>
        <dbReference type="Proteomes" id="UP001519460"/>
    </source>
</evidence>
<proteinExistence type="predicted"/>
<feature type="non-terminal residue" evidence="1">
    <location>
        <position position="59"/>
    </location>
</feature>
<evidence type="ECO:0000313" key="1">
    <source>
        <dbReference type="EMBL" id="KAK7492338.1"/>
    </source>
</evidence>
<accession>A0ABD0KYH0</accession>
<name>A0ABD0KYH0_9CAEN</name>
<dbReference type="AlphaFoldDB" id="A0ABD0KYH0"/>
<dbReference type="Proteomes" id="UP001519460">
    <property type="component" value="Unassembled WGS sequence"/>
</dbReference>
<keyword evidence="2" id="KW-1185">Reference proteome</keyword>
<dbReference type="EMBL" id="JACVVK020000104">
    <property type="protein sequence ID" value="KAK7492338.1"/>
    <property type="molecule type" value="Genomic_DNA"/>
</dbReference>
<gene>
    <name evidence="1" type="ORF">BaRGS_00016435</name>
</gene>